<gene>
    <name evidence="4" type="ORF">KDA_60060</name>
</gene>
<proteinExistence type="predicted"/>
<feature type="compositionally biased region" description="Polar residues" evidence="2">
    <location>
        <begin position="373"/>
        <end position="388"/>
    </location>
</feature>
<sequence>MPENIQIPCRYCGTPIAAGQRFCANCGRSAEGETSRQTARSVDAEPTALPGGSSFEGRTPPPPPMGSFESNQPPAYRADTPIYQPQQNYRSDTPMQQAQIPSYAAAPPVKDSSRGVLRQVGCGLLATILIILALCGGVSYFAYTQLTRLASNTSTQTNKTNSTYTDGTAPAPKPVVTKLNTKPITYASVNMIITDVQQASNFTDDTNNTSGVLRIDLSEENTSSQGSYYSYGDAMLLTLPDNTSVHPLAAKSSLGPDASIKRTNWVDFAVPITVKPDQLVLKIGTTTESQIEIPLKADADLAKYQPVTTTPNKLVQYAGANWTITDATKQLSYNAKQVDKDSIFVVVKLKIDNTSQKDIYPFPGDTMRLRAGGTTNKPDSNTLSSSIASGQMNSRGECVFIMPANSTDFTFVLLPNELLNTTQEVTTTFQIK</sequence>
<accession>A0A402BH09</accession>
<keyword evidence="3" id="KW-1133">Transmembrane helix</keyword>
<feature type="compositionally biased region" description="Polar residues" evidence="2">
    <location>
        <begin position="83"/>
        <end position="100"/>
    </location>
</feature>
<protein>
    <recommendedName>
        <fullName evidence="6">Zinc-ribbon domain-containing protein</fullName>
    </recommendedName>
</protein>
<evidence type="ECO:0000256" key="1">
    <source>
        <dbReference type="ARBA" id="ARBA00022729"/>
    </source>
</evidence>
<evidence type="ECO:0000313" key="5">
    <source>
        <dbReference type="Proteomes" id="UP000287171"/>
    </source>
</evidence>
<name>A0A402BH09_9CHLR</name>
<keyword evidence="1" id="KW-0732">Signal</keyword>
<feature type="transmembrane region" description="Helical" evidence="3">
    <location>
        <begin position="120"/>
        <end position="143"/>
    </location>
</feature>
<evidence type="ECO:0000256" key="3">
    <source>
        <dbReference type="SAM" id="Phobius"/>
    </source>
</evidence>
<evidence type="ECO:0008006" key="6">
    <source>
        <dbReference type="Google" id="ProtNLM"/>
    </source>
</evidence>
<dbReference type="Proteomes" id="UP000287171">
    <property type="component" value="Unassembled WGS sequence"/>
</dbReference>
<dbReference type="RefSeq" id="WP_126630600.1">
    <property type="nucleotide sequence ID" value="NZ_BIFT01000002.1"/>
</dbReference>
<keyword evidence="3" id="KW-0472">Membrane</keyword>
<keyword evidence="5" id="KW-1185">Reference proteome</keyword>
<dbReference type="AlphaFoldDB" id="A0A402BH09"/>
<reference evidence="5" key="1">
    <citation type="submission" date="2018-12" db="EMBL/GenBank/DDBJ databases">
        <title>Tengunoibacter tsumagoiensis gen. nov., sp. nov., Dictyobacter kobayashii sp. nov., D. alpinus sp. nov., and D. joshuensis sp. nov. and description of Dictyobacteraceae fam. nov. within the order Ktedonobacterales isolated from Tengu-no-mugimeshi.</title>
        <authorList>
            <person name="Wang C.M."/>
            <person name="Zheng Y."/>
            <person name="Sakai Y."/>
            <person name="Toyoda A."/>
            <person name="Minakuchi Y."/>
            <person name="Abe K."/>
            <person name="Yokota A."/>
            <person name="Yabe S."/>
        </authorList>
    </citation>
    <scope>NUCLEOTIDE SEQUENCE [LARGE SCALE GENOMIC DNA]</scope>
    <source>
        <strain evidence="5">Uno16</strain>
    </source>
</reference>
<evidence type="ECO:0000256" key="2">
    <source>
        <dbReference type="SAM" id="MobiDB-lite"/>
    </source>
</evidence>
<evidence type="ECO:0000313" key="4">
    <source>
        <dbReference type="EMBL" id="GCE30522.1"/>
    </source>
</evidence>
<dbReference type="InterPro" id="IPR029050">
    <property type="entry name" value="Immunoprotect_excell_Ig-like"/>
</dbReference>
<dbReference type="OrthoDB" id="148302at2"/>
<feature type="region of interest" description="Disordered" evidence="2">
    <location>
        <begin position="32"/>
        <end position="108"/>
    </location>
</feature>
<organism evidence="4 5">
    <name type="scientific">Dictyobacter alpinus</name>
    <dbReference type="NCBI Taxonomy" id="2014873"/>
    <lineage>
        <taxon>Bacteria</taxon>
        <taxon>Bacillati</taxon>
        <taxon>Chloroflexota</taxon>
        <taxon>Ktedonobacteria</taxon>
        <taxon>Ktedonobacterales</taxon>
        <taxon>Dictyobacteraceae</taxon>
        <taxon>Dictyobacter</taxon>
    </lineage>
</organism>
<comment type="caution">
    <text evidence="4">The sequence shown here is derived from an EMBL/GenBank/DDBJ whole genome shotgun (WGS) entry which is preliminary data.</text>
</comment>
<dbReference type="Gene3D" id="2.60.40.1240">
    <property type="match status" value="1"/>
</dbReference>
<dbReference type="EMBL" id="BIFT01000002">
    <property type="protein sequence ID" value="GCE30522.1"/>
    <property type="molecule type" value="Genomic_DNA"/>
</dbReference>
<keyword evidence="3" id="KW-0812">Transmembrane</keyword>
<feature type="region of interest" description="Disordered" evidence="2">
    <location>
        <begin position="363"/>
        <end position="388"/>
    </location>
</feature>